<protein>
    <submittedName>
        <fullName evidence="1">Uncharacterized protein</fullName>
    </submittedName>
</protein>
<gene>
    <name evidence="1" type="ORF">G5I_04655</name>
</gene>
<dbReference type="AlphaFoldDB" id="F4WG81"/>
<reference evidence="1" key="1">
    <citation type="submission" date="2011-02" db="EMBL/GenBank/DDBJ databases">
        <title>The genome of the leaf-cutting ant Acromyrmex echinatior suggests key adaptations to social evolution and fungus farming.</title>
        <authorList>
            <person name="Nygaard S."/>
            <person name="Zhang G."/>
        </authorList>
    </citation>
    <scope>NUCLEOTIDE SEQUENCE</scope>
</reference>
<keyword evidence="2" id="KW-1185">Reference proteome</keyword>
<accession>F4WG81</accession>
<dbReference type="Proteomes" id="UP000007755">
    <property type="component" value="Unassembled WGS sequence"/>
</dbReference>
<evidence type="ECO:0000313" key="1">
    <source>
        <dbReference type="EMBL" id="EGI66848.1"/>
    </source>
</evidence>
<name>F4WG81_ACREC</name>
<dbReference type="InParanoid" id="F4WG81"/>
<proteinExistence type="predicted"/>
<evidence type="ECO:0000313" key="2">
    <source>
        <dbReference type="Proteomes" id="UP000007755"/>
    </source>
</evidence>
<organism evidence="2">
    <name type="scientific">Acromyrmex echinatior</name>
    <name type="common">Panamanian leafcutter ant</name>
    <name type="synonym">Acromyrmex octospinosus echinatior</name>
    <dbReference type="NCBI Taxonomy" id="103372"/>
    <lineage>
        <taxon>Eukaryota</taxon>
        <taxon>Metazoa</taxon>
        <taxon>Ecdysozoa</taxon>
        <taxon>Arthropoda</taxon>
        <taxon>Hexapoda</taxon>
        <taxon>Insecta</taxon>
        <taxon>Pterygota</taxon>
        <taxon>Neoptera</taxon>
        <taxon>Endopterygota</taxon>
        <taxon>Hymenoptera</taxon>
        <taxon>Apocrita</taxon>
        <taxon>Aculeata</taxon>
        <taxon>Formicoidea</taxon>
        <taxon>Formicidae</taxon>
        <taxon>Myrmicinae</taxon>
        <taxon>Acromyrmex</taxon>
    </lineage>
</organism>
<sequence>MYTKKDIQQTGFVCARIVNPQWTYVASRYLGSMIGGNSSSHRVSIAPIYWLHRSLARVHVSYGCLPPPAAVPCGCPAPGVPLAAAGCVWWACAAELPPAVPPGRTGAGAAGHLGGNGEITEAATAAAC</sequence>
<dbReference type="EMBL" id="GL888128">
    <property type="protein sequence ID" value="EGI66848.1"/>
    <property type="molecule type" value="Genomic_DNA"/>
</dbReference>